<dbReference type="VEuPathDB" id="FungiDB:PABG_00144"/>
<accession>A0A1D2JDS7</accession>
<dbReference type="VEuPathDB" id="FungiDB:PADG_02543"/>
<proteinExistence type="predicted"/>
<comment type="caution">
    <text evidence="2">The sequence shown here is derived from an EMBL/GenBank/DDBJ whole genome shotgun (WGS) entry which is preliminary data.</text>
</comment>
<dbReference type="AlphaFoldDB" id="A0A1D2JDS7"/>
<dbReference type="Proteomes" id="UP000242814">
    <property type="component" value="Unassembled WGS sequence"/>
</dbReference>
<dbReference type="EMBL" id="LZYO01000162">
    <property type="protein sequence ID" value="ODH27359.1"/>
    <property type="molecule type" value="Genomic_DNA"/>
</dbReference>
<dbReference type="Pfam" id="PF12720">
    <property type="entry name" value="DUF3807"/>
    <property type="match status" value="1"/>
</dbReference>
<name>A0A1D2JDS7_PARBR</name>
<dbReference type="PANTHER" id="PTHR40642">
    <property type="entry name" value="YALI0F31295P"/>
    <property type="match status" value="1"/>
</dbReference>
<gene>
    <name evidence="2" type="ORF">ACO22_04220</name>
</gene>
<dbReference type="PANTHER" id="PTHR40642:SF1">
    <property type="entry name" value="YALI0F31295P"/>
    <property type="match status" value="1"/>
</dbReference>
<feature type="region of interest" description="Disordered" evidence="1">
    <location>
        <begin position="93"/>
        <end position="128"/>
    </location>
</feature>
<dbReference type="InterPro" id="IPR024526">
    <property type="entry name" value="DUF3807"/>
</dbReference>
<feature type="compositionally biased region" description="Basic and acidic residues" evidence="1">
    <location>
        <begin position="93"/>
        <end position="105"/>
    </location>
</feature>
<feature type="region of interest" description="Disordered" evidence="1">
    <location>
        <begin position="161"/>
        <end position="183"/>
    </location>
</feature>
<evidence type="ECO:0000313" key="2">
    <source>
        <dbReference type="EMBL" id="ODH27359.1"/>
    </source>
</evidence>
<sequence>MALQSQFPSITTNDLQEFHARHFPGRSNDPDYSLMLTGIDEQFDEDDLGYYADGTKRTLTDQQVEIFRHSEIQRLQREKRLKEIADKGDAEVEFQVDEKSDDTTRLKRQGKSRSSQDHQAMEYDEEEHNIMDRKITQGTIQYSNKSVQSSLESGVRAVEAANTQQPLSLSANPFSRRLVSYDD</sequence>
<reference evidence="2 3" key="1">
    <citation type="submission" date="2016-06" db="EMBL/GenBank/DDBJ databases">
        <authorList>
            <person name="Kjaerup R.B."/>
            <person name="Dalgaard T.S."/>
            <person name="Juul-Madsen H.R."/>
        </authorList>
    </citation>
    <scope>NUCLEOTIDE SEQUENCE [LARGE SCALE GENOMIC DNA]</scope>
    <source>
        <strain evidence="2 3">Pb300</strain>
    </source>
</reference>
<evidence type="ECO:0000256" key="1">
    <source>
        <dbReference type="SAM" id="MobiDB-lite"/>
    </source>
</evidence>
<protein>
    <submittedName>
        <fullName evidence="2">Uncharacterized protein</fullName>
    </submittedName>
</protein>
<feature type="compositionally biased region" description="Polar residues" evidence="1">
    <location>
        <begin position="161"/>
        <end position="173"/>
    </location>
</feature>
<evidence type="ECO:0000313" key="3">
    <source>
        <dbReference type="Proteomes" id="UP000242814"/>
    </source>
</evidence>
<organism evidence="2 3">
    <name type="scientific">Paracoccidioides brasiliensis</name>
    <dbReference type="NCBI Taxonomy" id="121759"/>
    <lineage>
        <taxon>Eukaryota</taxon>
        <taxon>Fungi</taxon>
        <taxon>Dikarya</taxon>
        <taxon>Ascomycota</taxon>
        <taxon>Pezizomycotina</taxon>
        <taxon>Eurotiomycetes</taxon>
        <taxon>Eurotiomycetidae</taxon>
        <taxon>Onygenales</taxon>
        <taxon>Ajellomycetaceae</taxon>
        <taxon>Paracoccidioides</taxon>
    </lineage>
</organism>